<protein>
    <recommendedName>
        <fullName evidence="1">DUF8082 domain-containing protein</fullName>
    </recommendedName>
</protein>
<dbReference type="InterPro" id="IPR058395">
    <property type="entry name" value="DUF8082"/>
</dbReference>
<keyword evidence="3" id="KW-1185">Reference proteome</keyword>
<dbReference type="KEGG" id="njp:NEJAP_3662"/>
<gene>
    <name evidence="2" type="ORF">NEJAP_3662</name>
</gene>
<dbReference type="SUPFAM" id="SSF103196">
    <property type="entry name" value="Roadblock/LC7 domain"/>
    <property type="match status" value="1"/>
</dbReference>
<feature type="domain" description="DUF8082" evidence="1">
    <location>
        <begin position="142"/>
        <end position="207"/>
    </location>
</feature>
<dbReference type="Proteomes" id="UP000595332">
    <property type="component" value="Chromosome"/>
</dbReference>
<evidence type="ECO:0000259" key="1">
    <source>
        <dbReference type="Pfam" id="PF26309"/>
    </source>
</evidence>
<sequence length="217" mass="24125">MEKILKDFGRLGGIHHSCLMRADEMMASTFPETLEENLMGACRVVYQMFMAVEGMGCSHREIFIELEESLLIGYYIADETILALLTDKDVNLALINTSVRSSLARIKKQLTSPDVEPPVVHAATAPNTENQRRVEVELTGLMGNLQEGLAEHIGPAAEIVFDDAYADWKATHGVKRSKIAELIKALAFEIEDKADRSRYLQAAVQTVRAFNAQTVRS</sequence>
<dbReference type="EMBL" id="AP014546">
    <property type="protein sequence ID" value="BBB31600.1"/>
    <property type="molecule type" value="Genomic_DNA"/>
</dbReference>
<dbReference type="Pfam" id="PF26309">
    <property type="entry name" value="DUF8082"/>
    <property type="match status" value="1"/>
</dbReference>
<organism evidence="2 3">
    <name type="scientific">Neptunomonas japonica JAMM 1380</name>
    <dbReference type="NCBI Taxonomy" id="1441457"/>
    <lineage>
        <taxon>Bacteria</taxon>
        <taxon>Pseudomonadati</taxon>
        <taxon>Pseudomonadota</taxon>
        <taxon>Gammaproteobacteria</taxon>
        <taxon>Oceanospirillales</taxon>
        <taxon>Oceanospirillaceae</taxon>
        <taxon>Neptunomonas</taxon>
    </lineage>
</organism>
<evidence type="ECO:0000313" key="2">
    <source>
        <dbReference type="EMBL" id="BBB31600.1"/>
    </source>
</evidence>
<evidence type="ECO:0000313" key="3">
    <source>
        <dbReference type="Proteomes" id="UP000595332"/>
    </source>
</evidence>
<dbReference type="Gene3D" id="3.30.450.30">
    <property type="entry name" value="Dynein light chain 2a, cytoplasmic"/>
    <property type="match status" value="1"/>
</dbReference>
<name>A0A7R6SXJ0_9GAMM</name>
<dbReference type="RefSeq" id="WP_201348658.1">
    <property type="nucleotide sequence ID" value="NZ_AP014546.1"/>
</dbReference>
<accession>A0A7R6SXJ0</accession>
<proteinExistence type="predicted"/>
<dbReference type="AlphaFoldDB" id="A0A7R6SXJ0"/>
<reference evidence="2 3" key="1">
    <citation type="journal article" date="2008" name="Int. J. Syst. Evol. Microbiol.">
        <title>Neptunomonas japonica sp. nov., an Osedax japonicus symbiont-like bacterium isolated from sediment adjacent to sperm whale carcasses off Kagoshima, Japan.</title>
        <authorList>
            <person name="Miyazaki M."/>
            <person name="Nogi Y."/>
            <person name="Fujiwara Y."/>
            <person name="Kawato M."/>
            <person name="Kubokawa K."/>
            <person name="Horikoshi K."/>
        </authorList>
    </citation>
    <scope>NUCLEOTIDE SEQUENCE [LARGE SCALE GENOMIC DNA]</scope>
    <source>
        <strain evidence="2 3">JAMM 1380</strain>
    </source>
</reference>